<evidence type="ECO:0000256" key="2">
    <source>
        <dbReference type="ARBA" id="ARBA00006966"/>
    </source>
</evidence>
<name>A0A4V3GHG2_9ACTN</name>
<reference evidence="7 8" key="1">
    <citation type="submission" date="2019-03" db="EMBL/GenBank/DDBJ databases">
        <title>Genomic Encyclopedia of Type Strains, Phase III (KMG-III): the genomes of soil and plant-associated and newly described type strains.</title>
        <authorList>
            <person name="Whitman W."/>
        </authorList>
    </citation>
    <scope>NUCLEOTIDE SEQUENCE [LARGE SCALE GENOMIC DNA]</scope>
    <source>
        <strain evidence="7 8">VKM Ac-2573</strain>
    </source>
</reference>
<dbReference type="InterPro" id="IPR015422">
    <property type="entry name" value="PyrdxlP-dep_Trfase_small"/>
</dbReference>
<dbReference type="AlphaFoldDB" id="A0A4V3GHG2"/>
<dbReference type="RefSeq" id="WP_134098170.1">
    <property type="nucleotide sequence ID" value="NZ_SODP01000001.1"/>
</dbReference>
<dbReference type="InterPro" id="IPR015424">
    <property type="entry name" value="PyrdxlP-dep_Trfase"/>
</dbReference>
<proteinExistence type="inferred from homology"/>
<dbReference type="PIRSF" id="PIRSF017617">
    <property type="entry name" value="Thr_aldolase"/>
    <property type="match status" value="1"/>
</dbReference>
<dbReference type="InterPro" id="IPR015421">
    <property type="entry name" value="PyrdxlP-dep_Trfase_major"/>
</dbReference>
<protein>
    <submittedName>
        <fullName evidence="7">L-threonine aldolase</fullName>
    </submittedName>
</protein>
<dbReference type="PANTHER" id="PTHR48097:SF9">
    <property type="entry name" value="L-THREONINE ALDOLASE"/>
    <property type="match status" value="1"/>
</dbReference>
<dbReference type="Proteomes" id="UP000295146">
    <property type="component" value="Unassembled WGS sequence"/>
</dbReference>
<keyword evidence="3" id="KW-0663">Pyridoxal phosphate</keyword>
<dbReference type="EMBL" id="SODP01000001">
    <property type="protein sequence ID" value="TDW75757.1"/>
    <property type="molecule type" value="Genomic_DNA"/>
</dbReference>
<comment type="caution">
    <text evidence="7">The sequence shown here is derived from an EMBL/GenBank/DDBJ whole genome shotgun (WGS) entry which is preliminary data.</text>
</comment>
<comment type="cofactor">
    <cofactor evidence="1">
        <name>pyridoxal 5'-phosphate</name>
        <dbReference type="ChEBI" id="CHEBI:597326"/>
    </cofactor>
</comment>
<comment type="similarity">
    <text evidence="2">Belongs to the threonine aldolase family.</text>
</comment>
<evidence type="ECO:0000256" key="3">
    <source>
        <dbReference type="ARBA" id="ARBA00022898"/>
    </source>
</evidence>
<dbReference type="NCBIfam" id="NF041359">
    <property type="entry name" value="GntG_guanitoxin"/>
    <property type="match status" value="1"/>
</dbReference>
<dbReference type="Pfam" id="PF01212">
    <property type="entry name" value="Beta_elim_lyase"/>
    <property type="match status" value="1"/>
</dbReference>
<dbReference type="InterPro" id="IPR001597">
    <property type="entry name" value="ArAA_b-elim_lyase/Thr_aldolase"/>
</dbReference>
<dbReference type="GO" id="GO:0006567">
    <property type="term" value="P:L-threonine catabolic process"/>
    <property type="evidence" value="ECO:0007669"/>
    <property type="project" value="TreeGrafter"/>
</dbReference>
<gene>
    <name evidence="7" type="ORF">EV653_0894</name>
</gene>
<evidence type="ECO:0000313" key="7">
    <source>
        <dbReference type="EMBL" id="TDW75757.1"/>
    </source>
</evidence>
<evidence type="ECO:0000259" key="6">
    <source>
        <dbReference type="Pfam" id="PF01212"/>
    </source>
</evidence>
<dbReference type="Gene3D" id="3.90.1150.10">
    <property type="entry name" value="Aspartate Aminotransferase, domain 1"/>
    <property type="match status" value="1"/>
</dbReference>
<dbReference type="InterPro" id="IPR023603">
    <property type="entry name" value="Low_specificity_L-TA-like"/>
</dbReference>
<evidence type="ECO:0000256" key="1">
    <source>
        <dbReference type="ARBA" id="ARBA00001933"/>
    </source>
</evidence>
<accession>A0A4V3GHG2</accession>
<keyword evidence="8" id="KW-1185">Reference proteome</keyword>
<feature type="domain" description="Aromatic amino acid beta-eliminating lyase/threonine aldolase" evidence="6">
    <location>
        <begin position="3"/>
        <end position="285"/>
    </location>
</feature>
<organism evidence="7 8">
    <name type="scientific">Kribbella pratensis</name>
    <dbReference type="NCBI Taxonomy" id="2512112"/>
    <lineage>
        <taxon>Bacteria</taxon>
        <taxon>Bacillati</taxon>
        <taxon>Actinomycetota</taxon>
        <taxon>Actinomycetes</taxon>
        <taxon>Propionibacteriales</taxon>
        <taxon>Kribbellaceae</taxon>
        <taxon>Kribbella</taxon>
    </lineage>
</organism>
<evidence type="ECO:0000313" key="8">
    <source>
        <dbReference type="Proteomes" id="UP000295146"/>
    </source>
</evidence>
<dbReference type="OrthoDB" id="9774495at2"/>
<keyword evidence="4" id="KW-0456">Lyase</keyword>
<dbReference type="GO" id="GO:0006545">
    <property type="term" value="P:glycine biosynthetic process"/>
    <property type="evidence" value="ECO:0007669"/>
    <property type="project" value="TreeGrafter"/>
</dbReference>
<dbReference type="SUPFAM" id="SSF53383">
    <property type="entry name" value="PLP-dependent transferases"/>
    <property type="match status" value="1"/>
</dbReference>
<evidence type="ECO:0000256" key="4">
    <source>
        <dbReference type="ARBA" id="ARBA00023239"/>
    </source>
</evidence>
<evidence type="ECO:0000256" key="5">
    <source>
        <dbReference type="PIRSR" id="PIRSR017617-1"/>
    </source>
</evidence>
<dbReference type="GO" id="GO:0008732">
    <property type="term" value="F:L-allo-threonine aldolase activity"/>
    <property type="evidence" value="ECO:0007669"/>
    <property type="project" value="TreeGrafter"/>
</dbReference>
<dbReference type="PANTHER" id="PTHR48097">
    <property type="entry name" value="L-THREONINE ALDOLASE-RELATED"/>
    <property type="match status" value="1"/>
</dbReference>
<dbReference type="GO" id="GO:0005829">
    <property type="term" value="C:cytosol"/>
    <property type="evidence" value="ECO:0007669"/>
    <property type="project" value="TreeGrafter"/>
</dbReference>
<sequence length="340" mass="34735">MIDLRSDTVTRPSASMLAAMTAAPVGDDVYGEDPTVNALEEHVAGLLGHEAGLFTVTGSLANMLGVRALVPPGGEVLCESSAHIVRAELGSHAAVSGVTSRTWTAPAGQIDLEQIRALIAADLGPYFVRTSAVSVENTHNFGGGAIQHGYDALADELDARDIPLHLDGARLWNASVASGVPMAAYASRAAAASVCLSKGLGAPVGSVLVGSTELIREARVWRKRLGGGWRQAGVLAAAGLYAVEHNVERLASDHANARAIAEVLADAAPGSVKPDQVETNIVVADLAATGRTVAEVVAAAEEAGVLVGGVGATQLRIVTHLDASAEDCRTAATVLARLVS</sequence>
<dbReference type="FunFam" id="3.40.640.10:FF:000030">
    <property type="entry name" value="Low-specificity L-threonine aldolase"/>
    <property type="match status" value="1"/>
</dbReference>
<feature type="modified residue" description="N6-(pyridoxal phosphate)lysine" evidence="5">
    <location>
        <position position="198"/>
    </location>
</feature>
<dbReference type="Gene3D" id="3.40.640.10">
    <property type="entry name" value="Type I PLP-dependent aspartate aminotransferase-like (Major domain)"/>
    <property type="match status" value="1"/>
</dbReference>